<keyword evidence="7" id="KW-1185">Reference proteome</keyword>
<accession>A0A345BWX6</accession>
<dbReference type="AlphaFoldDB" id="A0A345BWX6"/>
<dbReference type="RefSeq" id="WP_114371458.1">
    <property type="nucleotide sequence ID" value="NZ_CP031092.1"/>
</dbReference>
<evidence type="ECO:0000256" key="4">
    <source>
        <dbReference type="PROSITE-ProRule" id="PRU00510"/>
    </source>
</evidence>
<feature type="domain" description="Zinc finger DksA/TraR C4-type" evidence="5">
    <location>
        <begin position="78"/>
        <end position="102"/>
    </location>
</feature>
<protein>
    <recommendedName>
        <fullName evidence="5">Zinc finger DksA/TraR C4-type domain-containing protein</fullName>
    </recommendedName>
</protein>
<proteinExistence type="predicted"/>
<dbReference type="EMBL" id="CP031092">
    <property type="protein sequence ID" value="AXF55457.1"/>
    <property type="molecule type" value="Genomic_DNA"/>
</dbReference>
<evidence type="ECO:0000256" key="3">
    <source>
        <dbReference type="ARBA" id="ARBA00022833"/>
    </source>
</evidence>
<dbReference type="Gene3D" id="1.20.120.910">
    <property type="entry name" value="DksA, coiled-coil domain"/>
    <property type="match status" value="1"/>
</dbReference>
<dbReference type="Proteomes" id="UP000252100">
    <property type="component" value="Chromosome"/>
</dbReference>
<dbReference type="GO" id="GO:0008270">
    <property type="term" value="F:zinc ion binding"/>
    <property type="evidence" value="ECO:0007669"/>
    <property type="project" value="UniProtKB-KW"/>
</dbReference>
<evidence type="ECO:0000256" key="1">
    <source>
        <dbReference type="ARBA" id="ARBA00022723"/>
    </source>
</evidence>
<sequence>MTDKKAAIQWLFERKTELDEQETIKNQDSRDNELSVYDNHPADAADIFYEASKDKALRRHRNHEYAEIVHALEKVQNGTYGICEKTGVEIPAERLRAHPIARTGGEKMEGVISEAHFFVDPPSNEASPSANPDYGVNGDAALDGMDMWEALMNTTEDEGYRETATTDFWVEEAPGYTEDMERFLSTGIEGYTGSDQIGIYRNEAYDALMEEEENWRR</sequence>
<evidence type="ECO:0000313" key="7">
    <source>
        <dbReference type="Proteomes" id="UP000252100"/>
    </source>
</evidence>
<name>A0A345BWX6_9BACI</name>
<dbReference type="OrthoDB" id="9811543at2"/>
<keyword evidence="2" id="KW-0863">Zinc-finger</keyword>
<evidence type="ECO:0000259" key="5">
    <source>
        <dbReference type="Pfam" id="PF01258"/>
    </source>
</evidence>
<evidence type="ECO:0000256" key="2">
    <source>
        <dbReference type="ARBA" id="ARBA00022771"/>
    </source>
</evidence>
<keyword evidence="3" id="KW-0862">Zinc</keyword>
<feature type="zinc finger region" description="dksA C4-type" evidence="4">
    <location>
        <begin position="83"/>
        <end position="107"/>
    </location>
</feature>
<dbReference type="SUPFAM" id="SSF109635">
    <property type="entry name" value="DnaK suppressor protein DksA, alpha-hairpin domain"/>
    <property type="match status" value="1"/>
</dbReference>
<gene>
    <name evidence="6" type="ORF">DT065_05090</name>
</gene>
<dbReference type="Pfam" id="PF01258">
    <property type="entry name" value="zf-dskA_traR"/>
    <property type="match status" value="1"/>
</dbReference>
<dbReference type="InterPro" id="IPR000962">
    <property type="entry name" value="Znf_DskA_TraR"/>
</dbReference>
<dbReference type="KEGG" id="rue:DT065_05090"/>
<evidence type="ECO:0000313" key="6">
    <source>
        <dbReference type="EMBL" id="AXF55457.1"/>
    </source>
</evidence>
<keyword evidence="1" id="KW-0479">Metal-binding</keyword>
<dbReference type="InterPro" id="IPR037187">
    <property type="entry name" value="DnaK_N"/>
</dbReference>
<dbReference type="PANTHER" id="PTHR33823:SF4">
    <property type="entry name" value="GENERAL STRESS PROTEIN 16O"/>
    <property type="match status" value="1"/>
</dbReference>
<organism evidence="6 7">
    <name type="scientific">Salicibibacter kimchii</name>
    <dbReference type="NCBI Taxonomy" id="2099786"/>
    <lineage>
        <taxon>Bacteria</taxon>
        <taxon>Bacillati</taxon>
        <taxon>Bacillota</taxon>
        <taxon>Bacilli</taxon>
        <taxon>Bacillales</taxon>
        <taxon>Bacillaceae</taxon>
        <taxon>Salicibibacter</taxon>
    </lineage>
</organism>
<dbReference type="PANTHER" id="PTHR33823">
    <property type="entry name" value="RNA POLYMERASE-BINDING TRANSCRIPTION FACTOR DKSA-RELATED"/>
    <property type="match status" value="1"/>
</dbReference>
<reference evidence="6 7" key="1">
    <citation type="journal article" date="2018" name="J. Microbiol.">
        <title>Salicibibacter kimchii gen. nov., sp. nov., a moderately halophilic and alkalitolerant bacterium in the family Bacillaceae, isolated from kimchi.</title>
        <authorList>
            <person name="Jang J.Y."/>
            <person name="Oh Y.J."/>
            <person name="Lim S.K."/>
            <person name="Park H.K."/>
            <person name="Lee C."/>
            <person name="Kim J.Y."/>
            <person name="Lee M.A."/>
            <person name="Choi H.J."/>
        </authorList>
    </citation>
    <scope>NUCLEOTIDE SEQUENCE [LARGE SCALE GENOMIC DNA]</scope>
    <source>
        <strain evidence="6 7">NKC1-1</strain>
    </source>
</reference>
<dbReference type="PROSITE" id="PS51128">
    <property type="entry name" value="ZF_DKSA_2"/>
    <property type="match status" value="1"/>
</dbReference>